<sequence>MQFTIIAVLVAAAMTVTASPATVAAMEKRGCHVLGCLEALAPAIVSCGIALAEEGENPFEDIICFKDAAKDITHPPSACKGCL</sequence>
<feature type="signal peptide" evidence="1">
    <location>
        <begin position="1"/>
        <end position="18"/>
    </location>
</feature>
<dbReference type="OrthoDB" id="3036244at2759"/>
<feature type="domain" description="Fungal calcium binding protein" evidence="2">
    <location>
        <begin position="20"/>
        <end position="82"/>
    </location>
</feature>
<evidence type="ECO:0000313" key="3">
    <source>
        <dbReference type="EMBL" id="TDL15351.1"/>
    </source>
</evidence>
<name>A0A4Y7PK30_9AGAM</name>
<accession>A0A4Y7PK30</accession>
<evidence type="ECO:0000259" key="2">
    <source>
        <dbReference type="Pfam" id="PF12192"/>
    </source>
</evidence>
<evidence type="ECO:0000313" key="4">
    <source>
        <dbReference type="Proteomes" id="UP000294933"/>
    </source>
</evidence>
<dbReference type="EMBL" id="ML170278">
    <property type="protein sequence ID" value="TDL15351.1"/>
    <property type="molecule type" value="Genomic_DNA"/>
</dbReference>
<dbReference type="VEuPathDB" id="FungiDB:BD410DRAFT_845251"/>
<dbReference type="Gene3D" id="1.10.1740.120">
    <property type="match status" value="1"/>
</dbReference>
<organism evidence="3 4">
    <name type="scientific">Rickenella mellea</name>
    <dbReference type="NCBI Taxonomy" id="50990"/>
    <lineage>
        <taxon>Eukaryota</taxon>
        <taxon>Fungi</taxon>
        <taxon>Dikarya</taxon>
        <taxon>Basidiomycota</taxon>
        <taxon>Agaricomycotina</taxon>
        <taxon>Agaricomycetes</taxon>
        <taxon>Hymenochaetales</taxon>
        <taxon>Rickenellaceae</taxon>
        <taxon>Rickenella</taxon>
    </lineage>
</organism>
<dbReference type="Proteomes" id="UP000294933">
    <property type="component" value="Unassembled WGS sequence"/>
</dbReference>
<protein>
    <recommendedName>
        <fullName evidence="2">Fungal calcium binding protein domain-containing protein</fullName>
    </recommendedName>
</protein>
<reference evidence="3 4" key="1">
    <citation type="submission" date="2018-06" db="EMBL/GenBank/DDBJ databases">
        <title>A transcriptomic atlas of mushroom development highlights an independent origin of complex multicellularity.</title>
        <authorList>
            <consortium name="DOE Joint Genome Institute"/>
            <person name="Krizsan K."/>
            <person name="Almasi E."/>
            <person name="Merenyi Z."/>
            <person name="Sahu N."/>
            <person name="Viragh M."/>
            <person name="Koszo T."/>
            <person name="Mondo S."/>
            <person name="Kiss B."/>
            <person name="Balint B."/>
            <person name="Kues U."/>
            <person name="Barry K."/>
            <person name="Hegedus J.C."/>
            <person name="Henrissat B."/>
            <person name="Johnson J."/>
            <person name="Lipzen A."/>
            <person name="Ohm R."/>
            <person name="Nagy I."/>
            <person name="Pangilinan J."/>
            <person name="Yan J."/>
            <person name="Xiong Y."/>
            <person name="Grigoriev I.V."/>
            <person name="Hibbett D.S."/>
            <person name="Nagy L.G."/>
        </authorList>
    </citation>
    <scope>NUCLEOTIDE SEQUENCE [LARGE SCALE GENOMIC DNA]</scope>
    <source>
        <strain evidence="3 4">SZMC22713</strain>
    </source>
</reference>
<dbReference type="InterPro" id="IPR022013">
    <property type="entry name" value="CBP"/>
</dbReference>
<evidence type="ECO:0000256" key="1">
    <source>
        <dbReference type="SAM" id="SignalP"/>
    </source>
</evidence>
<keyword evidence="1" id="KW-0732">Signal</keyword>
<proteinExistence type="predicted"/>
<dbReference type="Pfam" id="PF12192">
    <property type="entry name" value="CBP"/>
    <property type="match status" value="1"/>
</dbReference>
<gene>
    <name evidence="3" type="ORF">BD410DRAFT_845251</name>
</gene>
<keyword evidence="4" id="KW-1185">Reference proteome</keyword>
<dbReference type="AlphaFoldDB" id="A0A4Y7PK30"/>
<feature type="chain" id="PRO_5021271473" description="Fungal calcium binding protein domain-containing protein" evidence="1">
    <location>
        <begin position="19"/>
        <end position="83"/>
    </location>
</feature>